<proteinExistence type="inferred from homology"/>
<evidence type="ECO:0000256" key="2">
    <source>
        <dbReference type="ARBA" id="ARBA00022857"/>
    </source>
</evidence>
<keyword evidence="2" id="KW-0521">NADP</keyword>
<feature type="region of interest" description="Disordered" evidence="7">
    <location>
        <begin position="403"/>
        <end position="423"/>
    </location>
</feature>
<evidence type="ECO:0000256" key="5">
    <source>
        <dbReference type="ARBA" id="ARBA00023098"/>
    </source>
</evidence>
<gene>
    <name evidence="8" type="ORF">BDY21DRAFT_369567</name>
</gene>
<accession>A0A6A6P9M1</accession>
<dbReference type="Gene3D" id="3.40.50.720">
    <property type="entry name" value="NAD(P)-binding Rossmann-like Domain"/>
    <property type="match status" value="1"/>
</dbReference>
<evidence type="ECO:0000313" key="8">
    <source>
        <dbReference type="EMBL" id="KAF2460586.1"/>
    </source>
</evidence>
<dbReference type="PANTHER" id="PTHR43647">
    <property type="entry name" value="DEHYDROGENASE"/>
    <property type="match status" value="1"/>
</dbReference>
<dbReference type="InterPro" id="IPR051593">
    <property type="entry name" value="Ergosterol_Biosynth_ERG27"/>
</dbReference>
<evidence type="ECO:0000256" key="4">
    <source>
        <dbReference type="ARBA" id="ARBA00023002"/>
    </source>
</evidence>
<dbReference type="GO" id="GO:0005789">
    <property type="term" value="C:endoplasmic reticulum membrane"/>
    <property type="evidence" value="ECO:0007669"/>
    <property type="project" value="TreeGrafter"/>
</dbReference>
<evidence type="ECO:0000256" key="1">
    <source>
        <dbReference type="ARBA" id="ARBA00022516"/>
    </source>
</evidence>
<comment type="similarity">
    <text evidence="6">Belongs to the short-chain dehydrogenases/reductases (SDR) family. ERG27 subfamily.</text>
</comment>
<name>A0A6A6P9M1_9PEZI</name>
<dbReference type="EMBL" id="MU001673">
    <property type="protein sequence ID" value="KAF2460586.1"/>
    <property type="molecule type" value="Genomic_DNA"/>
</dbReference>
<dbReference type="Proteomes" id="UP000799766">
    <property type="component" value="Unassembled WGS sequence"/>
</dbReference>
<evidence type="ECO:0000256" key="7">
    <source>
        <dbReference type="SAM" id="MobiDB-lite"/>
    </source>
</evidence>
<dbReference type="SUPFAM" id="SSF51735">
    <property type="entry name" value="NAD(P)-binding Rossmann-fold domains"/>
    <property type="match status" value="1"/>
</dbReference>
<keyword evidence="1" id="KW-0444">Lipid biosynthesis</keyword>
<dbReference type="OrthoDB" id="9989144at2759"/>
<dbReference type="AlphaFoldDB" id="A0A6A6P9M1"/>
<evidence type="ECO:0000313" key="9">
    <source>
        <dbReference type="Proteomes" id="UP000799766"/>
    </source>
</evidence>
<dbReference type="GO" id="GO:0005811">
    <property type="term" value="C:lipid droplet"/>
    <property type="evidence" value="ECO:0007669"/>
    <property type="project" value="TreeGrafter"/>
</dbReference>
<evidence type="ECO:0000256" key="6">
    <source>
        <dbReference type="ARBA" id="ARBA00023593"/>
    </source>
</evidence>
<keyword evidence="9" id="KW-1185">Reference proteome</keyword>
<keyword evidence="5" id="KW-0443">Lipid metabolism</keyword>
<dbReference type="GO" id="GO:0000253">
    <property type="term" value="F:3-beta-hydroxysteroid 3-dehydrogenase (NADP+) activity"/>
    <property type="evidence" value="ECO:0007669"/>
    <property type="project" value="TreeGrafter"/>
</dbReference>
<organism evidence="8 9">
    <name type="scientific">Lineolata rhizophorae</name>
    <dbReference type="NCBI Taxonomy" id="578093"/>
    <lineage>
        <taxon>Eukaryota</taxon>
        <taxon>Fungi</taxon>
        <taxon>Dikarya</taxon>
        <taxon>Ascomycota</taxon>
        <taxon>Pezizomycotina</taxon>
        <taxon>Dothideomycetes</taxon>
        <taxon>Dothideomycetes incertae sedis</taxon>
        <taxon>Lineolatales</taxon>
        <taxon>Lineolataceae</taxon>
        <taxon>Lineolata</taxon>
    </lineage>
</organism>
<dbReference type="GO" id="GO:0006696">
    <property type="term" value="P:ergosterol biosynthetic process"/>
    <property type="evidence" value="ECO:0007669"/>
    <property type="project" value="TreeGrafter"/>
</dbReference>
<sequence>MADGQSEKLYVLVTGANSGLGFSICCRLIDEFLQMRPQSQSLVLILTTRDREKADDTVHRLRQHLFKHCRRAERTIPGVSMLLQRRIHFESETLDLTSLISVQLLARRLLDTVPRLDALVLNAGIGGWTAINWPLAIYLTVTDLFDATTYPIYKIAKTGWLAKRQLPSKAGAEGAEFSSPVDEPRLGQIFCANVFGHYLLAHYLVPTLSRGAQSGTGGRIIWISSIEGGLASLLSRSDIMGLASKTPYESSKRLTDILALTYDLPSTAPWVDRFLAMPTRPPAQPNAKAGSDPSGSTSRPKVYVAHPGICFTAIMPIPWILQMCQLLVFYFVRLLGSVWHVVDSYSGATAPVWLILTPQTRLDEIERKGGKGKWGSGCDRWGRNKVLRSEVEHYGIGGIVGQEIPPESAGKHSKPLTEEDKGLFEEEGRECWKQMEEMRELWERKLEEALGERVVG</sequence>
<evidence type="ECO:0000256" key="3">
    <source>
        <dbReference type="ARBA" id="ARBA00022955"/>
    </source>
</evidence>
<keyword evidence="3" id="KW-0752">Steroid biosynthesis</keyword>
<dbReference type="GO" id="GO:0005741">
    <property type="term" value="C:mitochondrial outer membrane"/>
    <property type="evidence" value="ECO:0007669"/>
    <property type="project" value="TreeGrafter"/>
</dbReference>
<dbReference type="PANTHER" id="PTHR43647:SF1">
    <property type="entry name" value="3-KETO-STEROID REDUCTASE ERG27"/>
    <property type="match status" value="1"/>
</dbReference>
<protein>
    <submittedName>
        <fullName evidence="8">3-ketosteroid reductase-like protein</fullName>
    </submittedName>
</protein>
<reference evidence="8" key="1">
    <citation type="journal article" date="2020" name="Stud. Mycol.">
        <title>101 Dothideomycetes genomes: a test case for predicting lifestyles and emergence of pathogens.</title>
        <authorList>
            <person name="Haridas S."/>
            <person name="Albert R."/>
            <person name="Binder M."/>
            <person name="Bloem J."/>
            <person name="Labutti K."/>
            <person name="Salamov A."/>
            <person name="Andreopoulos B."/>
            <person name="Baker S."/>
            <person name="Barry K."/>
            <person name="Bills G."/>
            <person name="Bluhm B."/>
            <person name="Cannon C."/>
            <person name="Castanera R."/>
            <person name="Culley D."/>
            <person name="Daum C."/>
            <person name="Ezra D."/>
            <person name="Gonzalez J."/>
            <person name="Henrissat B."/>
            <person name="Kuo A."/>
            <person name="Liang C."/>
            <person name="Lipzen A."/>
            <person name="Lutzoni F."/>
            <person name="Magnuson J."/>
            <person name="Mondo S."/>
            <person name="Nolan M."/>
            <person name="Ohm R."/>
            <person name="Pangilinan J."/>
            <person name="Park H.-J."/>
            <person name="Ramirez L."/>
            <person name="Alfaro M."/>
            <person name="Sun H."/>
            <person name="Tritt A."/>
            <person name="Yoshinaga Y."/>
            <person name="Zwiers L.-H."/>
            <person name="Turgeon B."/>
            <person name="Goodwin S."/>
            <person name="Spatafora J."/>
            <person name="Crous P."/>
            <person name="Grigoriev I."/>
        </authorList>
    </citation>
    <scope>NUCLEOTIDE SEQUENCE</scope>
    <source>
        <strain evidence="8">ATCC 16933</strain>
    </source>
</reference>
<dbReference type="InterPro" id="IPR036291">
    <property type="entry name" value="NAD(P)-bd_dom_sf"/>
</dbReference>
<keyword evidence="4" id="KW-0560">Oxidoreductase</keyword>